<dbReference type="GO" id="GO:0009421">
    <property type="term" value="C:bacterial-type flagellum filament cap"/>
    <property type="evidence" value="ECO:0007669"/>
    <property type="project" value="InterPro"/>
</dbReference>
<evidence type="ECO:0000313" key="4">
    <source>
        <dbReference type="EMBL" id="VAX41465.1"/>
    </source>
</evidence>
<comment type="subcellular location">
    <subcellularLocation>
        <location evidence="1">Bacterial flagellum</location>
    </subcellularLocation>
</comment>
<gene>
    <name evidence="4" type="ORF">MNBD_PLANCTO03-603</name>
</gene>
<name>A0A3B1E5P2_9ZZZZ</name>
<dbReference type="EMBL" id="UOGK01000545">
    <property type="protein sequence ID" value="VAX41465.1"/>
    <property type="molecule type" value="Genomic_DNA"/>
</dbReference>
<sequence length="788" mass="82094">ETATIDLSRAVTVNDVIGAINAADLDVTASVSGDKFVLTGGTDFTVANASGYDTATSLGIAGTSTGGTLSGNSIYELTTNTTLGQLNDGNGVFIGTDVGEARYDFTITIDDGVGLPTDVNVNLGSIWETIDDELVETSGTVSSISGVLDRINTALDDAGYGAEISAAVSNGSIVITDTSNRILTTTEAKDSSTTATDLGILGSATGTLTGTKTFAGLNTTLLSNVNGGSGIAGDGNLVVVARDGVGFTIDVSGATTIDELIETINNDGGNGGRIVASLNEVGSGLLITDTTGGANNLFVTGATATSLGIGTELIGIDADTVVGNNLQHKYVSMSTRVDDLNGGAGIGTGEFRITDGDGISFTVDIGSDTETIFDLVREIQGQADAQDANINVRINNNGDGILIEEDPDNPDSATAIIVEDITGNVAGNLKIEGEASGIGDDNYLDGSAEVTVNFEATDTLDDIASAINDAKAPVFATIINDGNGSNPYRLNFTARETGTAGRFIIDDGGLGLNLDTLNDGEDSLVFYGSTDPAKAVLLTSSVNTLDGIIPGVTIDLKGVSEDPVNITVSRDNAKIESAIGDFVNAYNALVDRIGYMTRYDPETEIKGPLLGETTLSTLRNALARTTLATPLGVDDEFNRMTEVGISVIADGKLSLDREKLREAMEQDFEAVADLFAARDLVPPETDIEIGDGITYRSTGGKDEFSRLGIIFMFEELADDYLDSVDGILTYKDKTLNDQITIQESRIEHFNILLEIKRQRLEAQFLAMEQALAGFSTQQSALASLQNLG</sequence>
<evidence type="ECO:0000256" key="2">
    <source>
        <dbReference type="ARBA" id="ARBA00023143"/>
    </source>
</evidence>
<feature type="non-terminal residue" evidence="4">
    <location>
        <position position="1"/>
    </location>
</feature>
<keyword evidence="2" id="KW-0975">Bacterial flagellum</keyword>
<accession>A0A3B1E5P2</accession>
<dbReference type="PANTHER" id="PTHR30288">
    <property type="entry name" value="FLAGELLAR CAP/ASSEMBLY PROTEIN FLID"/>
    <property type="match status" value="1"/>
</dbReference>
<dbReference type="Pfam" id="PF07195">
    <property type="entry name" value="FliD_C"/>
    <property type="match status" value="1"/>
</dbReference>
<organism evidence="4">
    <name type="scientific">hydrothermal vent metagenome</name>
    <dbReference type="NCBI Taxonomy" id="652676"/>
    <lineage>
        <taxon>unclassified sequences</taxon>
        <taxon>metagenomes</taxon>
        <taxon>ecological metagenomes</taxon>
    </lineage>
</organism>
<dbReference type="Pfam" id="PF07196">
    <property type="entry name" value="Flagellin_IN"/>
    <property type="match status" value="1"/>
</dbReference>
<dbReference type="InterPro" id="IPR040026">
    <property type="entry name" value="FliD"/>
</dbReference>
<evidence type="ECO:0000259" key="3">
    <source>
        <dbReference type="Pfam" id="PF07195"/>
    </source>
</evidence>
<dbReference type="AlphaFoldDB" id="A0A3B1E5P2"/>
<evidence type="ECO:0000256" key="1">
    <source>
        <dbReference type="ARBA" id="ARBA00004365"/>
    </source>
</evidence>
<reference evidence="4" key="1">
    <citation type="submission" date="2018-06" db="EMBL/GenBank/DDBJ databases">
        <authorList>
            <person name="Zhirakovskaya E."/>
        </authorList>
    </citation>
    <scope>NUCLEOTIDE SEQUENCE</scope>
</reference>
<proteinExistence type="predicted"/>
<dbReference type="InterPro" id="IPR010810">
    <property type="entry name" value="Flagellin_hook_IN_motif"/>
</dbReference>
<dbReference type="GO" id="GO:0007155">
    <property type="term" value="P:cell adhesion"/>
    <property type="evidence" value="ECO:0007669"/>
    <property type="project" value="InterPro"/>
</dbReference>
<dbReference type="PANTHER" id="PTHR30288:SF0">
    <property type="entry name" value="FLAGELLAR HOOK-ASSOCIATED PROTEIN 2"/>
    <property type="match status" value="1"/>
</dbReference>
<protein>
    <recommendedName>
        <fullName evidence="3">Flagellar hook-associated protein 2 C-terminal domain-containing protein</fullName>
    </recommendedName>
</protein>
<feature type="domain" description="Flagellar hook-associated protein 2 C-terminal" evidence="3">
    <location>
        <begin position="538"/>
        <end position="771"/>
    </location>
</feature>
<dbReference type="InterPro" id="IPR010809">
    <property type="entry name" value="FliD_C"/>
</dbReference>
<dbReference type="GO" id="GO:0071973">
    <property type="term" value="P:bacterial-type flagellum-dependent cell motility"/>
    <property type="evidence" value="ECO:0007669"/>
    <property type="project" value="TreeGrafter"/>
</dbReference>